<sequence>MKIVILGDTHIPKRAKHLPKRLLTELKTADAIIHTGDFQTIDVYNDLGVFAPVHGVIGNVDSEELQQMLPSSLLLPFNDVTIGVTHGHGKGKTTEKRALLAFEHEQVDAVIFGHSHIPTHKQIGDITLFNPGSATDKRREKQFSFGLLYILQKNTLRFEHVFYDSKD</sequence>
<dbReference type="PANTHER" id="PTHR11124">
    <property type="entry name" value="VACUOLAR SORTING PROTEIN VPS29"/>
    <property type="match status" value="1"/>
</dbReference>
<dbReference type="InterPro" id="IPR000979">
    <property type="entry name" value="Phosphodiesterase_MJ0936/Vps29"/>
</dbReference>
<dbReference type="EMBL" id="CP001982">
    <property type="protein sequence ID" value="ADF39302.1"/>
    <property type="molecule type" value="Genomic_DNA"/>
</dbReference>
<dbReference type="AlphaFoldDB" id="D5DEM0"/>
<evidence type="ECO:0000256" key="2">
    <source>
        <dbReference type="RuleBase" id="RU362039"/>
    </source>
</evidence>
<comment type="cofactor">
    <cofactor evidence="2">
        <name>a divalent metal cation</name>
        <dbReference type="ChEBI" id="CHEBI:60240"/>
    </cofactor>
</comment>
<comment type="similarity">
    <text evidence="1 2">Belongs to the metallophosphoesterase superfamily. YfcE family.</text>
</comment>
<evidence type="ECO:0000259" key="3">
    <source>
        <dbReference type="Pfam" id="PF12850"/>
    </source>
</evidence>
<name>D5DEM0_PRIM3</name>
<dbReference type="Proteomes" id="UP000002365">
    <property type="component" value="Chromosome"/>
</dbReference>
<organism evidence="4 5">
    <name type="scientific">Priestia megaterium (strain DSM 319 / IMG 1521)</name>
    <name type="common">Bacillus megaterium</name>
    <dbReference type="NCBI Taxonomy" id="592022"/>
    <lineage>
        <taxon>Bacteria</taxon>
        <taxon>Bacillati</taxon>
        <taxon>Bacillota</taxon>
        <taxon>Bacilli</taxon>
        <taxon>Bacillales</taxon>
        <taxon>Bacillaceae</taxon>
        <taxon>Priestia</taxon>
    </lineage>
</organism>
<keyword evidence="2" id="KW-0479">Metal-binding</keyword>
<dbReference type="PATRIC" id="fig|592022.4.peg.2412"/>
<dbReference type="InterPro" id="IPR024654">
    <property type="entry name" value="Calcineurin-like_PHP_lpxH"/>
</dbReference>
<dbReference type="HOGENOM" id="CLU_063749_3_2_9"/>
<gene>
    <name evidence="4" type="ordered locus">BMD_2456</name>
</gene>
<keyword evidence="4" id="KW-0378">Hydrolase</keyword>
<protein>
    <recommendedName>
        <fullName evidence="2">Phosphoesterase</fullName>
        <ecNumber evidence="2">3.1.4.-</ecNumber>
    </recommendedName>
</protein>
<dbReference type="Pfam" id="PF12850">
    <property type="entry name" value="Metallophos_2"/>
    <property type="match status" value="1"/>
</dbReference>
<dbReference type="RefSeq" id="WP_013083289.1">
    <property type="nucleotide sequence ID" value="NC_014103.1"/>
</dbReference>
<dbReference type="InterPro" id="IPR029052">
    <property type="entry name" value="Metallo-depent_PP-like"/>
</dbReference>
<dbReference type="GO" id="GO:0016787">
    <property type="term" value="F:hydrolase activity"/>
    <property type="evidence" value="ECO:0007669"/>
    <property type="project" value="UniProtKB-UniRule"/>
</dbReference>
<feature type="domain" description="Calcineurin-like phosphoesterase" evidence="3">
    <location>
        <begin position="1"/>
        <end position="150"/>
    </location>
</feature>
<evidence type="ECO:0000313" key="5">
    <source>
        <dbReference type="Proteomes" id="UP000002365"/>
    </source>
</evidence>
<dbReference type="EC" id="3.1.4.-" evidence="2"/>
<dbReference type="GO" id="GO:0046872">
    <property type="term" value="F:metal ion binding"/>
    <property type="evidence" value="ECO:0007669"/>
    <property type="project" value="UniProtKB-KW"/>
</dbReference>
<accession>D5DEM0</accession>
<dbReference type="NCBIfam" id="TIGR00040">
    <property type="entry name" value="yfcE"/>
    <property type="match status" value="1"/>
</dbReference>
<evidence type="ECO:0000256" key="1">
    <source>
        <dbReference type="ARBA" id="ARBA00008950"/>
    </source>
</evidence>
<reference evidence="4 5" key="1">
    <citation type="journal article" date="2011" name="J. Bacteriol.">
        <title>Genome sequences of the biotechnologically important Bacillus megaterium strains QM B1551 and DSM319.</title>
        <authorList>
            <person name="Eppinger M."/>
            <person name="Bunk B."/>
            <person name="Johns M.A."/>
            <person name="Edirisinghe J.N."/>
            <person name="Kutumbaka K.K."/>
            <person name="Koenig S.S."/>
            <person name="Huot Creasy H."/>
            <person name="Rosovitz M.J."/>
            <person name="Riley D.R."/>
            <person name="Daugherty S."/>
            <person name="Martin M."/>
            <person name="Elbourne L.D."/>
            <person name="Paulsen I."/>
            <person name="Biedendieck R."/>
            <person name="Braun C."/>
            <person name="Grayburn S."/>
            <person name="Dhingra S."/>
            <person name="Lukyanchuk V."/>
            <person name="Ball B."/>
            <person name="Ul-Qamar R."/>
            <person name="Seibel J."/>
            <person name="Bremer E."/>
            <person name="Jahn D."/>
            <person name="Ravel J."/>
            <person name="Vary P.S."/>
        </authorList>
    </citation>
    <scope>NUCLEOTIDE SEQUENCE [LARGE SCALE GENOMIC DNA]</scope>
    <source>
        <strain evidence="5">DSM 319 / IMG 1521</strain>
    </source>
</reference>
<proteinExistence type="inferred from homology"/>
<dbReference type="SUPFAM" id="SSF56300">
    <property type="entry name" value="Metallo-dependent phosphatases"/>
    <property type="match status" value="1"/>
</dbReference>
<evidence type="ECO:0000313" key="4">
    <source>
        <dbReference type="EMBL" id="ADF39302.1"/>
    </source>
</evidence>
<dbReference type="KEGG" id="bmd:BMD_2456"/>
<dbReference type="Gene3D" id="3.60.21.10">
    <property type="match status" value="1"/>
</dbReference>